<keyword evidence="4" id="KW-1185">Reference proteome</keyword>
<organism evidence="3 4">
    <name type="scientific">Paramicrobacterium chengjingii</name>
    <dbReference type="NCBI Taxonomy" id="2769067"/>
    <lineage>
        <taxon>Bacteria</taxon>
        <taxon>Bacillati</taxon>
        <taxon>Actinomycetota</taxon>
        <taxon>Actinomycetes</taxon>
        <taxon>Micrococcales</taxon>
        <taxon>Microbacteriaceae</taxon>
        <taxon>Paramicrobacterium</taxon>
    </lineage>
</organism>
<dbReference type="Proteomes" id="UP000662814">
    <property type="component" value="Chromosome"/>
</dbReference>
<feature type="compositionally biased region" description="Basic and acidic residues" evidence="1">
    <location>
        <begin position="63"/>
        <end position="74"/>
    </location>
</feature>
<gene>
    <name evidence="3" type="ORF">HCR76_12300</name>
</gene>
<reference evidence="3 4" key="1">
    <citation type="submission" date="2020-12" db="EMBL/GenBank/DDBJ databases">
        <title>Microbacterium sp. HY060.</title>
        <authorList>
            <person name="Zhou J."/>
        </authorList>
    </citation>
    <scope>NUCLEOTIDE SEQUENCE [LARGE SCALE GENOMIC DNA]</scope>
    <source>
        <strain evidence="3 4">HY60</strain>
    </source>
</reference>
<name>A0ABX6YFP0_9MICO</name>
<accession>A0ABX6YFP0</accession>
<evidence type="ECO:0008006" key="5">
    <source>
        <dbReference type="Google" id="ProtNLM"/>
    </source>
</evidence>
<proteinExistence type="predicted"/>
<evidence type="ECO:0000313" key="4">
    <source>
        <dbReference type="Proteomes" id="UP000662814"/>
    </source>
</evidence>
<feature type="region of interest" description="Disordered" evidence="1">
    <location>
        <begin position="44"/>
        <end position="79"/>
    </location>
</feature>
<dbReference type="EMBL" id="CP061169">
    <property type="protein sequence ID" value="QPZ37604.1"/>
    <property type="molecule type" value="Genomic_DNA"/>
</dbReference>
<sequence>MSTNQGPRGRQPRSVYIKRRLWVLAGLIAVIAIIVLLVWRPGSSSGAEDSKNNASQSETTKPSPKETAAEEKTSSEPVACTKDNVEIVAKTDKTTYASGEKPKLSLTITNIGDVACIIDVGTSQQVFTITSGKDTYWTSTDCQVEPTNAETTIEAGKSLTSEPAIEWDRTRSNPDTCDAEKRDAVPADGASYHLKTSVAGIESKDSAQFALY</sequence>
<evidence type="ECO:0000256" key="1">
    <source>
        <dbReference type="SAM" id="MobiDB-lite"/>
    </source>
</evidence>
<feature type="compositionally biased region" description="Polar residues" evidence="1">
    <location>
        <begin position="44"/>
        <end position="62"/>
    </location>
</feature>
<evidence type="ECO:0000313" key="3">
    <source>
        <dbReference type="EMBL" id="QPZ37604.1"/>
    </source>
</evidence>
<evidence type="ECO:0000256" key="2">
    <source>
        <dbReference type="SAM" id="Phobius"/>
    </source>
</evidence>
<keyword evidence="2" id="KW-0812">Transmembrane</keyword>
<protein>
    <recommendedName>
        <fullName evidence="5">DUF4232 domain-containing protein</fullName>
    </recommendedName>
</protein>
<feature type="transmembrane region" description="Helical" evidence="2">
    <location>
        <begin position="21"/>
        <end position="39"/>
    </location>
</feature>
<keyword evidence="2" id="KW-1133">Transmembrane helix</keyword>
<keyword evidence="2" id="KW-0472">Membrane</keyword>
<dbReference type="RefSeq" id="WP_166990847.1">
    <property type="nucleotide sequence ID" value="NZ_CP061169.1"/>
</dbReference>